<accession>A0A848D1D8</accession>
<proteinExistence type="predicted"/>
<keyword evidence="2" id="KW-0808">Transferase</keyword>
<comment type="caution">
    <text evidence="2">The sequence shown here is derived from an EMBL/GenBank/DDBJ whole genome shotgun (WGS) entry which is preliminary data.</text>
</comment>
<reference evidence="2 3" key="1">
    <citation type="submission" date="2020-04" db="EMBL/GenBank/DDBJ databases">
        <authorList>
            <person name="Hitch T.C.A."/>
            <person name="Wylensek D."/>
            <person name="Clavel T."/>
        </authorList>
    </citation>
    <scope>NUCLEOTIDE SEQUENCE [LARGE SCALE GENOMIC DNA]</scope>
    <source>
        <strain evidence="2 3">WCA-130-P53-4B</strain>
    </source>
</reference>
<evidence type="ECO:0000313" key="3">
    <source>
        <dbReference type="Proteomes" id="UP000583419"/>
    </source>
</evidence>
<feature type="domain" description="Polysaccharide pyruvyl transferase" evidence="1">
    <location>
        <begin position="13"/>
        <end position="314"/>
    </location>
</feature>
<organism evidence="2 3">
    <name type="scientific">Bifidobacterium boum</name>
    <dbReference type="NCBI Taxonomy" id="78343"/>
    <lineage>
        <taxon>Bacteria</taxon>
        <taxon>Bacillati</taxon>
        <taxon>Actinomycetota</taxon>
        <taxon>Actinomycetes</taxon>
        <taxon>Bifidobacteriales</taxon>
        <taxon>Bifidobacteriaceae</taxon>
        <taxon>Bifidobacterium</taxon>
    </lineage>
</organism>
<evidence type="ECO:0000259" key="1">
    <source>
        <dbReference type="Pfam" id="PF04230"/>
    </source>
</evidence>
<dbReference type="PANTHER" id="PTHR36836">
    <property type="entry name" value="COLANIC ACID BIOSYNTHESIS PROTEIN WCAK"/>
    <property type="match status" value="1"/>
</dbReference>
<evidence type="ECO:0000313" key="2">
    <source>
        <dbReference type="EMBL" id="NMF01814.1"/>
    </source>
</evidence>
<gene>
    <name evidence="2" type="ORF">HF843_01145</name>
</gene>
<dbReference type="InterPro" id="IPR007345">
    <property type="entry name" value="Polysacch_pyruvyl_Trfase"/>
</dbReference>
<name>A0A848D1D8_9BIFI</name>
<dbReference type="EMBL" id="JABAGJ010000001">
    <property type="protein sequence ID" value="NMF01814.1"/>
    <property type="molecule type" value="Genomic_DNA"/>
</dbReference>
<dbReference type="AlphaFoldDB" id="A0A848D1D8"/>
<sequence length="380" mass="43712">MVDIYVDCYLEHNLGDDLFLLALLDRYKDNADILFHVWADSSYRYLQSRYSNIHLHELPNVSGSLLQRQATRRKIMHQKMASVAHADAAVQIGGSIFMEWHGGNVRKRLRDYRYWLNWKKWTTYLYVTPSASFVIGSNFGPWKTKNFKRVMHRLFGRYCTDVCFRDQYSAGLFSDLRNVRWAPDVLFGVTMPHTDKRRQVFVSVIDLNRKGEGLVSKQTAYQAWLVKQIQLMAEQGYETVLCSFCEYEGDSQAVADLSEQLRSLGIGARELYYAGNDQEILSEIAASEYVIASRFHATILGLAAGCKVLPVLYSDKTRHVLEDLDYPMDTCVDLLDDSDVAFTHDVASSSVFPVTQTIYESNQQFEALDAWLNQTISREY</sequence>
<dbReference type="Pfam" id="PF04230">
    <property type="entry name" value="PS_pyruv_trans"/>
    <property type="match status" value="1"/>
</dbReference>
<dbReference type="RefSeq" id="WP_168973054.1">
    <property type="nucleotide sequence ID" value="NZ_JABAGJ010000001.1"/>
</dbReference>
<protein>
    <submittedName>
        <fullName evidence="2">Polysaccharide pyruvyl transferase family protein</fullName>
    </submittedName>
</protein>
<dbReference type="PANTHER" id="PTHR36836:SF1">
    <property type="entry name" value="COLANIC ACID BIOSYNTHESIS PROTEIN WCAK"/>
    <property type="match status" value="1"/>
</dbReference>
<dbReference type="Proteomes" id="UP000583419">
    <property type="component" value="Unassembled WGS sequence"/>
</dbReference>
<dbReference type="GO" id="GO:0016740">
    <property type="term" value="F:transferase activity"/>
    <property type="evidence" value="ECO:0007669"/>
    <property type="project" value="UniProtKB-KW"/>
</dbReference>